<dbReference type="EMBL" id="BK013613">
    <property type="protein sequence ID" value="DAD50738.1"/>
    <property type="molecule type" value="Genomic_RNA"/>
</dbReference>
<name>A0A8S5L0V1_9VIRU</name>
<evidence type="ECO:0000313" key="2">
    <source>
        <dbReference type="EMBL" id="DAD50738.1"/>
    </source>
</evidence>
<dbReference type="RefSeq" id="YP_010769873.1">
    <property type="nucleotide sequence ID" value="NC_074097.1"/>
</dbReference>
<evidence type="ECO:0000256" key="1">
    <source>
        <dbReference type="SAM" id="Phobius"/>
    </source>
</evidence>
<sequence length="66" mass="7400">MDPLRTIVQALKLVISLITDFLLAIIIVGFMIFILLFVVVSRPSQGYELVFQRGVPPFVAPINWGL</sequence>
<dbReference type="KEGG" id="vg:80399020"/>
<keyword evidence="1" id="KW-0472">Membrane</keyword>
<dbReference type="GeneID" id="80399020"/>
<proteinExistence type="predicted"/>
<evidence type="ECO:0000313" key="3">
    <source>
        <dbReference type="Proteomes" id="UP000676113"/>
    </source>
</evidence>
<accession>A0A8S5L0V1</accession>
<organism evidence="2 3">
    <name type="scientific">ssRNA phage SRR6960803_7</name>
    <dbReference type="NCBI Taxonomy" id="2786623"/>
    <lineage>
        <taxon>Viruses</taxon>
        <taxon>Riboviria</taxon>
        <taxon>Orthornavirae</taxon>
        <taxon>Lenarviricota</taxon>
        <taxon>Leviviricetes</taxon>
        <taxon>Norzivirales</taxon>
        <taxon>Fiersviridae</taxon>
        <taxon>Sholavirus</taxon>
        <taxon>Sholavirus sp. 'caenivicinum'</taxon>
    </lineage>
</organism>
<feature type="transmembrane region" description="Helical" evidence="1">
    <location>
        <begin position="21"/>
        <end position="40"/>
    </location>
</feature>
<reference evidence="2" key="1">
    <citation type="submission" date="2020-09" db="EMBL/GenBank/DDBJ databases">
        <title>Leviviricetes taxonomy.</title>
        <authorList>
            <person name="Stockdale S.R."/>
            <person name="Callanan J."/>
            <person name="Adriaenssens E.M."/>
            <person name="Kuhn J.H."/>
            <person name="Rumnieks J."/>
            <person name="Shkoporov A."/>
            <person name="Draper L.A."/>
            <person name="Ross P."/>
            <person name="Hill C."/>
        </authorList>
    </citation>
    <scope>NUCLEOTIDE SEQUENCE</scope>
</reference>
<gene>
    <name evidence="2" type="primary">SRR6960803_7_1</name>
</gene>
<keyword evidence="1" id="KW-1133">Transmembrane helix</keyword>
<keyword evidence="1" id="KW-0812">Transmembrane</keyword>
<dbReference type="Proteomes" id="UP000676113">
    <property type="component" value="Segment"/>
</dbReference>
<protein>
    <submittedName>
        <fullName evidence="2">Uncharacterized protein</fullName>
    </submittedName>
</protein>